<protein>
    <submittedName>
        <fullName evidence="1">Uncharacterized protein</fullName>
    </submittedName>
</protein>
<evidence type="ECO:0000313" key="1">
    <source>
        <dbReference type="EMBL" id="VFJ14302.1"/>
    </source>
</evidence>
<sequence>MKKITISNSRNRKNNYIKRPQFFGHTLEFSNNNNNHKRKPLHFESVSDLQLPTQYVRIQDYCCLSTRELFSNDRSIIIRFNLYLIM</sequence>
<keyword evidence="2" id="KW-1185">Reference proteome</keyword>
<reference evidence="1 2" key="1">
    <citation type="submission" date="2019-02" db="EMBL/GenBank/DDBJ databases">
        <authorList>
            <person name="Lehtovirta-Morley E L."/>
        </authorList>
    </citation>
    <scope>NUCLEOTIDE SEQUENCE [LARGE SCALE GENOMIC DNA]</scope>
    <source>
        <strain evidence="1">NFRAN1</strain>
    </source>
</reference>
<name>A0A484IFA4_9ARCH</name>
<organism evidence="1 2">
    <name type="scientific">Candidatus Nitrosocosmicus franklandianus</name>
    <dbReference type="NCBI Taxonomy" id="1798806"/>
    <lineage>
        <taxon>Archaea</taxon>
        <taxon>Nitrososphaerota</taxon>
        <taxon>Nitrososphaeria</taxon>
        <taxon>Nitrososphaerales</taxon>
        <taxon>Nitrososphaeraceae</taxon>
        <taxon>Candidatus Nitrosocosmicus</taxon>
    </lineage>
</organism>
<dbReference type="EMBL" id="LR216287">
    <property type="protein sequence ID" value="VFJ14302.1"/>
    <property type="molecule type" value="Genomic_DNA"/>
</dbReference>
<dbReference type="KEGG" id="nfn:NFRAN_1980"/>
<evidence type="ECO:0000313" key="2">
    <source>
        <dbReference type="Proteomes" id="UP000294299"/>
    </source>
</evidence>
<dbReference type="Proteomes" id="UP000294299">
    <property type="component" value="Chromosome NFRAN"/>
</dbReference>
<gene>
    <name evidence="1" type="ORF">NFRAN_1980</name>
</gene>
<proteinExistence type="predicted"/>
<dbReference type="AlphaFoldDB" id="A0A484IFA4"/>
<accession>A0A484IFA4</accession>